<dbReference type="GO" id="GO:0051011">
    <property type="term" value="F:microtubule minus-end binding"/>
    <property type="evidence" value="ECO:0007669"/>
    <property type="project" value="TreeGrafter"/>
</dbReference>
<feature type="domain" description="Gamma tubulin complex component protein N-terminal" evidence="8">
    <location>
        <begin position="313"/>
        <end position="675"/>
    </location>
</feature>
<dbReference type="GO" id="GO:0005816">
    <property type="term" value="C:spindle pole body"/>
    <property type="evidence" value="ECO:0007669"/>
    <property type="project" value="UniProtKB-ARBA"/>
</dbReference>
<dbReference type="PANTHER" id="PTHR19302:SF33">
    <property type="entry name" value="GAMMA-TUBULIN COMPLEX COMPONENT 5"/>
    <property type="match status" value="1"/>
</dbReference>
<dbReference type="GeneID" id="91093075"/>
<dbReference type="Pfam" id="PF17681">
    <property type="entry name" value="GCP_N_terminal"/>
    <property type="match status" value="1"/>
</dbReference>
<evidence type="ECO:0000256" key="1">
    <source>
        <dbReference type="ARBA" id="ARBA00010337"/>
    </source>
</evidence>
<feature type="domain" description="Gamma tubulin complex component C-terminal" evidence="7">
    <location>
        <begin position="682"/>
        <end position="984"/>
    </location>
</feature>
<evidence type="ECO:0000256" key="3">
    <source>
        <dbReference type="ARBA" id="ARBA00022701"/>
    </source>
</evidence>
<comment type="subcellular location">
    <subcellularLocation>
        <location evidence="5">Cytoplasm</location>
        <location evidence="5">Cytoskeleton</location>
        <location evidence="5">Microtubule organizing center</location>
    </subcellularLocation>
</comment>
<dbReference type="GO" id="GO:0000922">
    <property type="term" value="C:spindle pole"/>
    <property type="evidence" value="ECO:0007669"/>
    <property type="project" value="InterPro"/>
</dbReference>
<feature type="compositionally biased region" description="Acidic residues" evidence="6">
    <location>
        <begin position="185"/>
        <end position="195"/>
    </location>
</feature>
<dbReference type="GO" id="GO:0007020">
    <property type="term" value="P:microtubule nucleation"/>
    <property type="evidence" value="ECO:0007669"/>
    <property type="project" value="InterPro"/>
</dbReference>
<evidence type="ECO:0000259" key="8">
    <source>
        <dbReference type="Pfam" id="PF17681"/>
    </source>
</evidence>
<dbReference type="RefSeq" id="XP_066074276.1">
    <property type="nucleotide sequence ID" value="XM_066218179.1"/>
</dbReference>
<keyword evidence="10" id="KW-1185">Reference proteome</keyword>
<dbReference type="GO" id="GO:0043015">
    <property type="term" value="F:gamma-tubulin binding"/>
    <property type="evidence" value="ECO:0007669"/>
    <property type="project" value="InterPro"/>
</dbReference>
<dbReference type="Proteomes" id="UP001355207">
    <property type="component" value="Chromosome 3"/>
</dbReference>
<accession>A0AAX4JRI0</accession>
<dbReference type="InterPro" id="IPR042241">
    <property type="entry name" value="GCP_C_sf"/>
</dbReference>
<dbReference type="Gene3D" id="1.20.120.1900">
    <property type="entry name" value="Gamma-tubulin complex, C-terminal domain"/>
    <property type="match status" value="1"/>
</dbReference>
<protein>
    <recommendedName>
        <fullName evidence="5">Spindle pole body component</fullName>
    </recommendedName>
</protein>
<dbReference type="GO" id="GO:0051225">
    <property type="term" value="P:spindle assembly"/>
    <property type="evidence" value="ECO:0007669"/>
    <property type="project" value="TreeGrafter"/>
</dbReference>
<feature type="compositionally biased region" description="Basic residues" evidence="6">
    <location>
        <begin position="944"/>
        <end position="954"/>
    </location>
</feature>
<keyword evidence="3 5" id="KW-0493">Microtubule</keyword>
<organism evidence="9 10">
    <name type="scientific">Kwoniella dendrophila CBS 6074</name>
    <dbReference type="NCBI Taxonomy" id="1295534"/>
    <lineage>
        <taxon>Eukaryota</taxon>
        <taxon>Fungi</taxon>
        <taxon>Dikarya</taxon>
        <taxon>Basidiomycota</taxon>
        <taxon>Agaricomycotina</taxon>
        <taxon>Tremellomycetes</taxon>
        <taxon>Tremellales</taxon>
        <taxon>Cryptococcaceae</taxon>
        <taxon>Kwoniella</taxon>
    </lineage>
</organism>
<dbReference type="PANTHER" id="PTHR19302">
    <property type="entry name" value="GAMMA TUBULIN COMPLEX PROTEIN"/>
    <property type="match status" value="1"/>
</dbReference>
<feature type="compositionally biased region" description="Polar residues" evidence="6">
    <location>
        <begin position="380"/>
        <end position="389"/>
    </location>
</feature>
<comment type="similarity">
    <text evidence="1 5">Belongs to the TUBGCP family.</text>
</comment>
<dbReference type="GO" id="GO:0031122">
    <property type="term" value="P:cytoplasmic microtubule organization"/>
    <property type="evidence" value="ECO:0007669"/>
    <property type="project" value="TreeGrafter"/>
</dbReference>
<dbReference type="GO" id="GO:0005874">
    <property type="term" value="C:microtubule"/>
    <property type="evidence" value="ECO:0007669"/>
    <property type="project" value="UniProtKB-KW"/>
</dbReference>
<evidence type="ECO:0000256" key="6">
    <source>
        <dbReference type="SAM" id="MobiDB-lite"/>
    </source>
</evidence>
<evidence type="ECO:0000256" key="4">
    <source>
        <dbReference type="ARBA" id="ARBA00023212"/>
    </source>
</evidence>
<dbReference type="GO" id="GO:0051321">
    <property type="term" value="P:meiotic cell cycle"/>
    <property type="evidence" value="ECO:0007669"/>
    <property type="project" value="TreeGrafter"/>
</dbReference>
<dbReference type="InterPro" id="IPR040457">
    <property type="entry name" value="GCP_C"/>
</dbReference>
<evidence type="ECO:0000256" key="2">
    <source>
        <dbReference type="ARBA" id="ARBA00022490"/>
    </source>
</evidence>
<sequence>MSSSNQLRLAQQLVQALVPECDNPSRLSSLANKVTRDVKADLQAVARKEWEDIRIDLQELSRTARIRIQEDLADALDKNLKELETCRSKGNKYWEGDGNMRMSNLPQYVHLLINLISKPNNGTHEFAYQYLNRVRPSGPTADQILYNEIMNSEPFELDEEVWDEEVLSGWTDSDSNSEDHHNDTSDESDDNSPEEDYVKTPSSTAIRLQRKKDEAIRRQRLEEDRRQESLDIVRNLKFDQYWNKPGIVKDMKEGLYGWKDLITRKYMEPFSSIWRRELMSLFQTETHTASLVHNIENDSSRHRKAITSSQLQREIVFALSGRSGILFRFTKNGECTIIPDHPQVHHLSPVSLEHILNKLKGYAQQAALIREYIANILQPDQTPAPSKSPRSQHKYNRPNKTQQAFAGACQEFMQKFDIWLSDLEASFTIGSHSASSSTSAQGISAASTPSLLQLELEKKYEFIFSLINSYIPHSKSATILLNLIYTTIKNVNTSSFSDSNISSTLNRIFVKTVKPIWDILGIWLQHGMPIPKSLTDLQEEGYTNFDLDNTYEERLLPNEFFIMRDRDVSWLDEDFHENGFIANDDGYPDCFGNDLGELILEAGKARGLLRSLLGGIGMIDEWIGIEQVLNIEPVNMTDTEDIPSNRYPSINITEKITNYLTPICQITQFQSRRVLDEECGLEEHLDAIEGLMFHKGYEVLHDWGEILFNKMSNKEKWGDFQALTNTFRDTIEEKQAAWMNPAAIRIRTVRFSGAIVGTRALEAIRASYEVPFPLSQLFSSTSMELRSEVFTFLLQLRMAQYLVNQTKSFDRDLLARLQDGNGVMETRSLWMTRQKLKWFVDMLYTWLTERIIEVENIKFRRKLSEMTSLKSMITLELAYTRKIRNYAFLNTATSEIYESIQHILDLTQTLSEYVNSYMIQFSSHSFSSTQVTRSIRPKEDFITHRKPKPRRKSKKPLESTTDSDEDEKNDNDQEFKDTSISFKESSLIDRLDKVNKDLELYIQQIKEGIDELVSHAQMDEEMDGWNMLAFALEEWR</sequence>
<keyword evidence="2 5" id="KW-0963">Cytoplasm</keyword>
<evidence type="ECO:0000313" key="10">
    <source>
        <dbReference type="Proteomes" id="UP001355207"/>
    </source>
</evidence>
<reference evidence="9 10" key="1">
    <citation type="submission" date="2024-01" db="EMBL/GenBank/DDBJ databases">
        <title>Comparative genomics of Cryptococcus and Kwoniella reveals pathogenesis evolution and contrasting modes of karyotype evolution via chromosome fusion or intercentromeric recombination.</title>
        <authorList>
            <person name="Coelho M.A."/>
            <person name="David-Palma M."/>
            <person name="Shea T."/>
            <person name="Bowers K."/>
            <person name="McGinley-Smith S."/>
            <person name="Mohammad A.W."/>
            <person name="Gnirke A."/>
            <person name="Yurkov A.M."/>
            <person name="Nowrousian M."/>
            <person name="Sun S."/>
            <person name="Cuomo C.A."/>
            <person name="Heitman J."/>
        </authorList>
    </citation>
    <scope>NUCLEOTIDE SEQUENCE [LARGE SCALE GENOMIC DNA]</scope>
    <source>
        <strain evidence="9 10">CBS 6074</strain>
    </source>
</reference>
<dbReference type="Pfam" id="PF04130">
    <property type="entry name" value="GCP_C_terminal"/>
    <property type="match status" value="1"/>
</dbReference>
<dbReference type="GO" id="GO:0000278">
    <property type="term" value="P:mitotic cell cycle"/>
    <property type="evidence" value="ECO:0007669"/>
    <property type="project" value="TreeGrafter"/>
</dbReference>
<keyword evidence="4 5" id="KW-0206">Cytoskeleton</keyword>
<feature type="region of interest" description="Disordered" evidence="6">
    <location>
        <begin position="937"/>
        <end position="976"/>
    </location>
</feature>
<name>A0AAX4JRI0_9TREE</name>
<evidence type="ECO:0000313" key="9">
    <source>
        <dbReference type="EMBL" id="WWC87513.1"/>
    </source>
</evidence>
<dbReference type="InterPro" id="IPR041470">
    <property type="entry name" value="GCP_N"/>
</dbReference>
<gene>
    <name evidence="9" type="ORF">L201_002403</name>
</gene>
<proteinExistence type="inferred from homology"/>
<feature type="region of interest" description="Disordered" evidence="6">
    <location>
        <begin position="380"/>
        <end position="400"/>
    </location>
</feature>
<feature type="region of interest" description="Disordered" evidence="6">
    <location>
        <begin position="169"/>
        <end position="212"/>
    </location>
</feature>
<dbReference type="GO" id="GO:0000930">
    <property type="term" value="C:gamma-tubulin complex"/>
    <property type="evidence" value="ECO:0007669"/>
    <property type="project" value="TreeGrafter"/>
</dbReference>
<dbReference type="AlphaFoldDB" id="A0AAX4JRI0"/>
<dbReference type="InterPro" id="IPR007259">
    <property type="entry name" value="GCP"/>
</dbReference>
<evidence type="ECO:0000256" key="5">
    <source>
        <dbReference type="RuleBase" id="RU363050"/>
    </source>
</evidence>
<dbReference type="EMBL" id="CP144100">
    <property type="protein sequence ID" value="WWC87513.1"/>
    <property type="molecule type" value="Genomic_DNA"/>
</dbReference>
<evidence type="ECO:0000259" key="7">
    <source>
        <dbReference type="Pfam" id="PF04130"/>
    </source>
</evidence>